<feature type="compositionally biased region" description="Basic and acidic residues" evidence="1">
    <location>
        <begin position="165"/>
        <end position="182"/>
    </location>
</feature>
<protein>
    <submittedName>
        <fullName evidence="2">Dipeptide transport system permease protein DppC</fullName>
    </submittedName>
</protein>
<feature type="compositionally biased region" description="Basic and acidic residues" evidence="1">
    <location>
        <begin position="202"/>
        <end position="237"/>
    </location>
</feature>
<name>A0A6J4L9H4_9ACTN</name>
<proteinExistence type="predicted"/>
<feature type="compositionally biased region" description="Low complexity" evidence="1">
    <location>
        <begin position="244"/>
        <end position="254"/>
    </location>
</feature>
<dbReference type="AlphaFoldDB" id="A0A6J4L9H4"/>
<reference evidence="2" key="1">
    <citation type="submission" date="2020-02" db="EMBL/GenBank/DDBJ databases">
        <authorList>
            <person name="Meier V. D."/>
        </authorList>
    </citation>
    <scope>NUCLEOTIDE SEQUENCE</scope>
    <source>
        <strain evidence="2">AVDCRST_MAG34</strain>
    </source>
</reference>
<feature type="compositionally biased region" description="Gly residues" evidence="1">
    <location>
        <begin position="262"/>
        <end position="272"/>
    </location>
</feature>
<gene>
    <name evidence="2" type="ORF">AVDCRST_MAG34-66</name>
</gene>
<feature type="compositionally biased region" description="Low complexity" evidence="1">
    <location>
        <begin position="273"/>
        <end position="283"/>
    </location>
</feature>
<organism evidence="2">
    <name type="scientific">uncultured Nocardioidaceae bacterium</name>
    <dbReference type="NCBI Taxonomy" id="253824"/>
    <lineage>
        <taxon>Bacteria</taxon>
        <taxon>Bacillati</taxon>
        <taxon>Actinomycetota</taxon>
        <taxon>Actinomycetes</taxon>
        <taxon>Propionibacteriales</taxon>
        <taxon>Nocardioidaceae</taxon>
        <taxon>environmental samples</taxon>
    </lineage>
</organism>
<feature type="compositionally biased region" description="Basic residues" evidence="1">
    <location>
        <begin position="286"/>
        <end position="299"/>
    </location>
</feature>
<feature type="region of interest" description="Disordered" evidence="1">
    <location>
        <begin position="65"/>
        <end position="310"/>
    </location>
</feature>
<feature type="compositionally biased region" description="Basic residues" evidence="1">
    <location>
        <begin position="129"/>
        <end position="146"/>
    </location>
</feature>
<feature type="region of interest" description="Disordered" evidence="1">
    <location>
        <begin position="1"/>
        <end position="45"/>
    </location>
</feature>
<feature type="compositionally biased region" description="Low complexity" evidence="1">
    <location>
        <begin position="99"/>
        <end position="108"/>
    </location>
</feature>
<feature type="non-terminal residue" evidence="2">
    <location>
        <position position="310"/>
    </location>
</feature>
<sequence length="310" mass="33175">EHQPAADQRRARSGDGRDARGGTRRRSVAGGLAATATQPDGDHGCCHHRVLRAGRGVRSAAGALRTGLGAVVGRRHPDHGPRPRRRPPARPRPLRLRPLHPAALRRPAVPGLRRGVDSHRPQRRGAAGRARRGPRRLGRHRRHAGGGHHAVGAQPAAGSQHRGRPRPERLLDHDRDRCRAGADLRPVAQGLDAGPGAHRLRARGERPRHPPPPDRDGAHAAQRDRPHDRAGDPESGHRDHRGGRAVLPGPGLLGPRRRGVGAHAGGRPGPVRGGPAARAAAGYGDRRHRAGVHPLRRGAPRGARPPEQEM</sequence>
<evidence type="ECO:0000313" key="2">
    <source>
        <dbReference type="EMBL" id="CAA9327466.1"/>
    </source>
</evidence>
<dbReference type="EMBL" id="CADCUI010000004">
    <property type="protein sequence ID" value="CAA9327466.1"/>
    <property type="molecule type" value="Genomic_DNA"/>
</dbReference>
<accession>A0A6J4L9H4</accession>
<feature type="non-terminal residue" evidence="2">
    <location>
        <position position="1"/>
    </location>
</feature>
<evidence type="ECO:0000256" key="1">
    <source>
        <dbReference type="SAM" id="MobiDB-lite"/>
    </source>
</evidence>
<feature type="compositionally biased region" description="Basic and acidic residues" evidence="1">
    <location>
        <begin position="1"/>
        <end position="21"/>
    </location>
</feature>
<feature type="compositionally biased region" description="Basic residues" evidence="1">
    <location>
        <begin position="73"/>
        <end position="98"/>
    </location>
</feature>